<proteinExistence type="predicted"/>
<sequence length="763" mass="86993">MANYNTEREGQIEFYQTFLPLIDPSLSLEDILSDDNDGVLNGNLLEFKLRVSDLNAVLFQCVKYLSALRIKGKPVPANIVIIDLNGEQAYLYKSDDYLADIEKVYVGGASKSNAGFIGQPYHEKYMYGTNQLAAANLIKCLKEKDFTRIHIDENCIVGWATAFYKAMPTARKEDFIGDDTGKHKTIGEIRKPSIFAKYIYPYTGVSNVKFQYLMDKLNDTLQKKNLGAFYTPEAYAQKSHELLRMAIERVPAGNDYVIIDRCAGTGNLEKGLTDEELSHCILSTVEYYEYKVMQEVLGSKVRHIIPPVEAADTFQAGLVKGADALSKEYIENPIIKQYLDNPKCTIILFENPPYAETTSIEWHKKQQSKKSTLWKQTYIVQEMKKQVKGAASNELGNAFIWSGFKYYLRQPTDSFVVYSPVKYWKAQHLVDRKFICGFAFNRKWFHTTIDACIMVALWSNEYGDEDSFALEGFDISKETGELISVGMLPVKQVFTLYSKEYYDNRSATAETDDGILVSLNGLEAPDNVKKRIIPRYANDLLGYMVADGTGFDNPDTHSSLLVAGRYNGNGFYLHKDNYLSKLPMFCASRYITYNREWTERARIMKSGDGADRFNADVASGKLDQWLLKCLLFTCVEMQNHMRTFTGSDGRFYRNELCMDTTNGETVASNDLKRLIHGDAEQRIIDQWETLLTAAKQTKEYNPALTYGVYQIFAEIDTSYKDEDGNTVWNNLEVHSALQTLKTLVKDYYNTAIVPTLFEYEFLK</sequence>
<accession>A0ABS2G9Z8</accession>
<evidence type="ECO:0000313" key="1">
    <source>
        <dbReference type="EMBL" id="MBM6877437.1"/>
    </source>
</evidence>
<name>A0ABS2G9Z8_9FIRM</name>
<protein>
    <submittedName>
        <fullName evidence="1">Uncharacterized protein</fullName>
    </submittedName>
</protein>
<dbReference type="RefSeq" id="WP_205133528.1">
    <property type="nucleotide sequence ID" value="NZ_JACSNT010000006.1"/>
</dbReference>
<reference evidence="1 2" key="1">
    <citation type="journal article" date="2021" name="Sci. Rep.">
        <title>The distribution of antibiotic resistance genes in chicken gut microbiota commensals.</title>
        <authorList>
            <person name="Juricova H."/>
            <person name="Matiasovicova J."/>
            <person name="Kubasova T."/>
            <person name="Cejkova D."/>
            <person name="Rychlik I."/>
        </authorList>
    </citation>
    <scope>NUCLEOTIDE SEQUENCE [LARGE SCALE GENOMIC DNA]</scope>
    <source>
        <strain evidence="1 2">An431b</strain>
    </source>
</reference>
<keyword evidence="2" id="KW-1185">Reference proteome</keyword>
<evidence type="ECO:0000313" key="2">
    <source>
        <dbReference type="Proteomes" id="UP000729290"/>
    </source>
</evidence>
<dbReference type="EMBL" id="JACSNV010000005">
    <property type="protein sequence ID" value="MBM6877437.1"/>
    <property type="molecule type" value="Genomic_DNA"/>
</dbReference>
<comment type="caution">
    <text evidence="1">The sequence shown here is derived from an EMBL/GenBank/DDBJ whole genome shotgun (WGS) entry which is preliminary data.</text>
</comment>
<organism evidence="1 2">
    <name type="scientific">Anaerotignum lactatifermentans</name>
    <dbReference type="NCBI Taxonomy" id="160404"/>
    <lineage>
        <taxon>Bacteria</taxon>
        <taxon>Bacillati</taxon>
        <taxon>Bacillota</taxon>
        <taxon>Clostridia</taxon>
        <taxon>Lachnospirales</taxon>
        <taxon>Anaerotignaceae</taxon>
        <taxon>Anaerotignum</taxon>
    </lineage>
</organism>
<dbReference type="Proteomes" id="UP000729290">
    <property type="component" value="Unassembled WGS sequence"/>
</dbReference>
<gene>
    <name evidence="1" type="ORF">H9X83_04615</name>
</gene>